<dbReference type="Proteomes" id="UP000237684">
    <property type="component" value="Unassembled WGS sequence"/>
</dbReference>
<dbReference type="InParanoid" id="A0A2S8SWG4"/>
<gene>
    <name evidence="1" type="ORF">B1R32_102139</name>
</gene>
<keyword evidence="2" id="KW-1185">Reference proteome</keyword>
<proteinExistence type="predicted"/>
<sequence length="50" mass="5584">MLRFICNGEIKCKSGADALFQSLGLEIGTERKKPKIGRGRQPRFCTKGEN</sequence>
<comment type="caution">
    <text evidence="1">The sequence shown here is derived from an EMBL/GenBank/DDBJ whole genome shotgun (WGS) entry which is preliminary data.</text>
</comment>
<evidence type="ECO:0000313" key="2">
    <source>
        <dbReference type="Proteomes" id="UP000237684"/>
    </source>
</evidence>
<accession>A0A2S8SWG4</accession>
<organism evidence="1 2">
    <name type="scientific">Abditibacterium utsteinense</name>
    <dbReference type="NCBI Taxonomy" id="1960156"/>
    <lineage>
        <taxon>Bacteria</taxon>
        <taxon>Pseudomonadati</taxon>
        <taxon>Abditibacteriota</taxon>
        <taxon>Abditibacteriia</taxon>
        <taxon>Abditibacteriales</taxon>
        <taxon>Abditibacteriaceae</taxon>
        <taxon>Abditibacterium</taxon>
    </lineage>
</organism>
<name>A0A2S8SWG4_9BACT</name>
<protein>
    <submittedName>
        <fullName evidence="1">Uncharacterized protein</fullName>
    </submittedName>
</protein>
<evidence type="ECO:0000313" key="1">
    <source>
        <dbReference type="EMBL" id="PQV65132.1"/>
    </source>
</evidence>
<dbReference type="AlphaFoldDB" id="A0A2S8SWG4"/>
<dbReference type="EMBL" id="NIGF01000002">
    <property type="protein sequence ID" value="PQV65132.1"/>
    <property type="molecule type" value="Genomic_DNA"/>
</dbReference>
<reference evidence="1 2" key="1">
    <citation type="journal article" date="2018" name="Syst. Appl. Microbiol.">
        <title>Abditibacterium utsteinense sp. nov., the first cultivated member of candidate phylum FBP, isolated from ice-free Antarctic soil samples.</title>
        <authorList>
            <person name="Tahon G."/>
            <person name="Tytgat B."/>
            <person name="Lebbe L."/>
            <person name="Carlier A."/>
            <person name="Willems A."/>
        </authorList>
    </citation>
    <scope>NUCLEOTIDE SEQUENCE [LARGE SCALE GENOMIC DNA]</scope>
    <source>
        <strain evidence="1 2">LMG 29911</strain>
    </source>
</reference>